<keyword evidence="2" id="KW-1185">Reference proteome</keyword>
<proteinExistence type="predicted"/>
<name>A0ACB8SS59_9AGAM</name>
<sequence>MHIQLDPRRIYGQLDLRATRLATRCTYHELPLLKEADPPTLRVYPTTRPHIPHNEPGATRKYALMLPNVALPVEIWAYIFFFAGANDGPTGRALALTCRWVKEVSSFYQLQQLSATRLSQFAPLAAMLERRLAPALRPVVRLELKACVGSPALPSHGATQADPSAYDATALVMRILTAVAPTLRVLDLDVSDACVPLPRALVPTRLPVLEELDLRGARALSFPEGTPPPETLLPTLQRLRVRAVDSADVAVLEDIMTLPAVRDVYISGHGVLLPVARAVLVDVFSDARSETWSLRRARVVIDLHAPPETVHNSARVLAEHDGAVKALREVVTLVDAWNLRIVTS</sequence>
<evidence type="ECO:0000313" key="1">
    <source>
        <dbReference type="EMBL" id="KAI0059058.1"/>
    </source>
</evidence>
<reference evidence="1" key="2">
    <citation type="journal article" date="2022" name="New Phytol.">
        <title>Evolutionary transition to the ectomycorrhizal habit in the genomes of a hyperdiverse lineage of mushroom-forming fungi.</title>
        <authorList>
            <person name="Looney B."/>
            <person name="Miyauchi S."/>
            <person name="Morin E."/>
            <person name="Drula E."/>
            <person name="Courty P.E."/>
            <person name="Kohler A."/>
            <person name="Kuo A."/>
            <person name="LaButti K."/>
            <person name="Pangilinan J."/>
            <person name="Lipzen A."/>
            <person name="Riley R."/>
            <person name="Andreopoulos W."/>
            <person name="He G."/>
            <person name="Johnson J."/>
            <person name="Nolan M."/>
            <person name="Tritt A."/>
            <person name="Barry K.W."/>
            <person name="Grigoriev I.V."/>
            <person name="Nagy L.G."/>
            <person name="Hibbett D."/>
            <person name="Henrissat B."/>
            <person name="Matheny P.B."/>
            <person name="Labbe J."/>
            <person name="Martin F.M."/>
        </authorList>
    </citation>
    <scope>NUCLEOTIDE SEQUENCE</scope>
    <source>
        <strain evidence="1">HHB10654</strain>
    </source>
</reference>
<reference evidence="1" key="1">
    <citation type="submission" date="2021-03" db="EMBL/GenBank/DDBJ databases">
        <authorList>
            <consortium name="DOE Joint Genome Institute"/>
            <person name="Ahrendt S."/>
            <person name="Looney B.P."/>
            <person name="Miyauchi S."/>
            <person name="Morin E."/>
            <person name="Drula E."/>
            <person name="Courty P.E."/>
            <person name="Chicoki N."/>
            <person name="Fauchery L."/>
            <person name="Kohler A."/>
            <person name="Kuo A."/>
            <person name="Labutti K."/>
            <person name="Pangilinan J."/>
            <person name="Lipzen A."/>
            <person name="Riley R."/>
            <person name="Andreopoulos W."/>
            <person name="He G."/>
            <person name="Johnson J."/>
            <person name="Barry K.W."/>
            <person name="Grigoriev I.V."/>
            <person name="Nagy L."/>
            <person name="Hibbett D."/>
            <person name="Henrissat B."/>
            <person name="Matheny P.B."/>
            <person name="Labbe J."/>
            <person name="Martin F."/>
        </authorList>
    </citation>
    <scope>NUCLEOTIDE SEQUENCE</scope>
    <source>
        <strain evidence="1">HHB10654</strain>
    </source>
</reference>
<accession>A0ACB8SS59</accession>
<evidence type="ECO:0000313" key="2">
    <source>
        <dbReference type="Proteomes" id="UP000814140"/>
    </source>
</evidence>
<gene>
    <name evidence="1" type="ORF">BV25DRAFT_1165159</name>
</gene>
<dbReference type="Proteomes" id="UP000814140">
    <property type="component" value="Unassembled WGS sequence"/>
</dbReference>
<dbReference type="EMBL" id="MU277229">
    <property type="protein sequence ID" value="KAI0059058.1"/>
    <property type="molecule type" value="Genomic_DNA"/>
</dbReference>
<organism evidence="1 2">
    <name type="scientific">Artomyces pyxidatus</name>
    <dbReference type="NCBI Taxonomy" id="48021"/>
    <lineage>
        <taxon>Eukaryota</taxon>
        <taxon>Fungi</taxon>
        <taxon>Dikarya</taxon>
        <taxon>Basidiomycota</taxon>
        <taxon>Agaricomycotina</taxon>
        <taxon>Agaricomycetes</taxon>
        <taxon>Russulales</taxon>
        <taxon>Auriscalpiaceae</taxon>
        <taxon>Artomyces</taxon>
    </lineage>
</organism>
<protein>
    <submittedName>
        <fullName evidence="1">Uncharacterized protein</fullName>
    </submittedName>
</protein>
<comment type="caution">
    <text evidence="1">The sequence shown here is derived from an EMBL/GenBank/DDBJ whole genome shotgun (WGS) entry which is preliminary data.</text>
</comment>